<dbReference type="SMART" id="SM00382">
    <property type="entry name" value="AAA"/>
    <property type="match status" value="1"/>
</dbReference>
<proteinExistence type="predicted"/>
<evidence type="ECO:0000256" key="2">
    <source>
        <dbReference type="ARBA" id="ARBA00022741"/>
    </source>
</evidence>
<evidence type="ECO:0000256" key="3">
    <source>
        <dbReference type="ARBA" id="ARBA00022840"/>
    </source>
</evidence>
<dbReference type="GO" id="GO:0005315">
    <property type="term" value="F:phosphate transmembrane transporter activity"/>
    <property type="evidence" value="ECO:0007669"/>
    <property type="project" value="InterPro"/>
</dbReference>
<name>A0AB94ITG3_9BACI</name>
<dbReference type="Proteomes" id="UP000018877">
    <property type="component" value="Unassembled WGS sequence"/>
</dbReference>
<dbReference type="Pfam" id="PF00005">
    <property type="entry name" value="ABC_tran"/>
    <property type="match status" value="1"/>
</dbReference>
<accession>A0AB94ITG3</accession>
<dbReference type="PROSITE" id="PS50893">
    <property type="entry name" value="ABC_TRANSPORTER_2"/>
    <property type="match status" value="1"/>
</dbReference>
<dbReference type="GO" id="GO:0035435">
    <property type="term" value="P:phosphate ion transmembrane transport"/>
    <property type="evidence" value="ECO:0007669"/>
    <property type="project" value="InterPro"/>
</dbReference>
<keyword evidence="3 5" id="KW-0067">ATP-binding</keyword>
<dbReference type="EMBL" id="ALAN01000019">
    <property type="protein sequence ID" value="ETI70360.1"/>
    <property type="molecule type" value="Genomic_DNA"/>
</dbReference>
<evidence type="ECO:0000256" key="1">
    <source>
        <dbReference type="ARBA" id="ARBA00022448"/>
    </source>
</evidence>
<keyword evidence="2" id="KW-0547">Nucleotide-binding</keyword>
<dbReference type="InterPro" id="IPR003439">
    <property type="entry name" value="ABC_transporter-like_ATP-bd"/>
</dbReference>
<gene>
    <name evidence="5" type="ORF">BAVI_02849</name>
</gene>
<dbReference type="InterPro" id="IPR005670">
    <property type="entry name" value="PstB-like"/>
</dbReference>
<dbReference type="InterPro" id="IPR017871">
    <property type="entry name" value="ABC_transporter-like_CS"/>
</dbReference>
<dbReference type="PROSITE" id="PS00211">
    <property type="entry name" value="ABC_TRANSPORTER_1"/>
    <property type="match status" value="1"/>
</dbReference>
<feature type="domain" description="ABC transporter" evidence="4">
    <location>
        <begin position="12"/>
        <end position="241"/>
    </location>
</feature>
<dbReference type="CDD" id="cd03260">
    <property type="entry name" value="ABC_PstB_phosphate_transporter"/>
    <property type="match status" value="1"/>
</dbReference>
<sequence>MKMMSLDHKPAVHFRDVHYSVDNQPILKDITGSFLEGKITTLVGPSGAGKTTLLKLCNGLLSPDSGEIFINEQNIDSYEPVQLRRYVGMALQSAPMISGSVLKNLALPMVLQGKQLAEEEARNLLTDVGLDASFLHRNSKDLSGGQRQKVSIARTLVNRPRVILLDEITSSLDLASQKEIEALIVKINRKFNTTIIWITHNLEQALTIGAYTWVMMGGEVIETGESSLLKAPVNEKVKRFVKGEGQ</sequence>
<dbReference type="PANTHER" id="PTHR43423">
    <property type="entry name" value="ABC TRANSPORTER I FAMILY MEMBER 17"/>
    <property type="match status" value="1"/>
</dbReference>
<dbReference type="InterPro" id="IPR003593">
    <property type="entry name" value="AAA+_ATPase"/>
</dbReference>
<dbReference type="AlphaFoldDB" id="A0AB94ITG3"/>
<dbReference type="GO" id="GO:0005524">
    <property type="term" value="F:ATP binding"/>
    <property type="evidence" value="ECO:0007669"/>
    <property type="project" value="UniProtKB-KW"/>
</dbReference>
<comment type="caution">
    <text evidence="5">The sequence shown here is derived from an EMBL/GenBank/DDBJ whole genome shotgun (WGS) entry which is preliminary data.</text>
</comment>
<protein>
    <submittedName>
        <fullName evidence="5">Phosphate import ATP-binding protein pstB 1</fullName>
    </submittedName>
</protein>
<dbReference type="GO" id="GO:0016887">
    <property type="term" value="F:ATP hydrolysis activity"/>
    <property type="evidence" value="ECO:0007669"/>
    <property type="project" value="InterPro"/>
</dbReference>
<dbReference type="Gene3D" id="3.40.50.300">
    <property type="entry name" value="P-loop containing nucleotide triphosphate hydrolases"/>
    <property type="match status" value="1"/>
</dbReference>
<dbReference type="PANTHER" id="PTHR43423:SF1">
    <property type="entry name" value="ABC TRANSPORTER I FAMILY MEMBER 17"/>
    <property type="match status" value="1"/>
</dbReference>
<dbReference type="InterPro" id="IPR027417">
    <property type="entry name" value="P-loop_NTPase"/>
</dbReference>
<dbReference type="GO" id="GO:0016020">
    <property type="term" value="C:membrane"/>
    <property type="evidence" value="ECO:0007669"/>
    <property type="project" value="InterPro"/>
</dbReference>
<keyword evidence="1" id="KW-0813">Transport</keyword>
<dbReference type="SUPFAM" id="SSF52540">
    <property type="entry name" value="P-loop containing nucleoside triphosphate hydrolases"/>
    <property type="match status" value="1"/>
</dbReference>
<evidence type="ECO:0000313" key="6">
    <source>
        <dbReference type="Proteomes" id="UP000018877"/>
    </source>
</evidence>
<keyword evidence="6" id="KW-1185">Reference proteome</keyword>
<organism evidence="5 6">
    <name type="scientific">Neobacillus vireti LMG 21834</name>
    <dbReference type="NCBI Taxonomy" id="1131730"/>
    <lineage>
        <taxon>Bacteria</taxon>
        <taxon>Bacillati</taxon>
        <taxon>Bacillota</taxon>
        <taxon>Bacilli</taxon>
        <taxon>Bacillales</taxon>
        <taxon>Bacillaceae</taxon>
        <taxon>Neobacillus</taxon>
    </lineage>
</organism>
<evidence type="ECO:0000259" key="4">
    <source>
        <dbReference type="PROSITE" id="PS50893"/>
    </source>
</evidence>
<evidence type="ECO:0000313" key="5">
    <source>
        <dbReference type="EMBL" id="ETI70360.1"/>
    </source>
</evidence>
<reference evidence="5 6" key="1">
    <citation type="journal article" date="2014" name="Environ. Microbiol.">
        <title>The nitrate-ammonifying and nosZ-carrying bacterium Bacillus vireti is a potent source and sink for nitric and nitrous oxide under high nitrate conditions.</title>
        <authorList>
            <person name="Mania D."/>
            <person name="Heylen K."/>
            <person name="van Spanning R.J."/>
            <person name="Frostegard A."/>
        </authorList>
    </citation>
    <scope>NUCLEOTIDE SEQUENCE [LARGE SCALE GENOMIC DNA]</scope>
    <source>
        <strain evidence="5 6">LMG 21834</strain>
    </source>
</reference>